<dbReference type="UniPathway" id="UPA00077">
    <property type="reaction ID" value="UER00155"/>
</dbReference>
<dbReference type="KEGG" id="gax:Pan161_43560"/>
<dbReference type="InterPro" id="IPR000550">
    <property type="entry name" value="Hppk"/>
</dbReference>
<accession>A0A517VI73</accession>
<keyword evidence="7 14" id="KW-0418">Kinase</keyword>
<evidence type="ECO:0000313" key="14">
    <source>
        <dbReference type="EMBL" id="QDT92687.1"/>
    </source>
</evidence>
<evidence type="ECO:0000256" key="4">
    <source>
        <dbReference type="ARBA" id="ARBA00016218"/>
    </source>
</evidence>
<name>A0A517VI73_9PLAN</name>
<dbReference type="EMBL" id="CP036343">
    <property type="protein sequence ID" value="QDT92687.1"/>
    <property type="molecule type" value="Genomic_DNA"/>
</dbReference>
<dbReference type="PANTHER" id="PTHR43071">
    <property type="entry name" value="2-AMINO-4-HYDROXY-6-HYDROXYMETHYLDIHYDROPTERIDINE PYROPHOSPHOKINASE"/>
    <property type="match status" value="1"/>
</dbReference>
<dbReference type="EC" id="2.7.6.3" evidence="3"/>
<dbReference type="RefSeq" id="WP_145230557.1">
    <property type="nucleotide sequence ID" value="NZ_CP036343.1"/>
</dbReference>
<keyword evidence="8" id="KW-0067">ATP-binding</keyword>
<protein>
    <recommendedName>
        <fullName evidence="4">2-amino-4-hydroxy-6-hydroxymethyldihydropteridine pyrophosphokinase</fullName>
        <ecNumber evidence="3">2.7.6.3</ecNumber>
    </recommendedName>
    <alternativeName>
        <fullName evidence="11">6-hydroxymethyl-7,8-dihydropterin pyrophosphokinase</fullName>
    </alternativeName>
    <alternativeName>
        <fullName evidence="12">7,8-dihydro-6-hydroxymethylpterin-pyrophosphokinase</fullName>
    </alternativeName>
</protein>
<evidence type="ECO:0000256" key="12">
    <source>
        <dbReference type="ARBA" id="ARBA00033413"/>
    </source>
</evidence>
<comment type="pathway">
    <text evidence="1">Cofactor biosynthesis; tetrahydrofolate biosynthesis; 2-amino-4-hydroxy-6-hydroxymethyl-7,8-dihydropteridine diphosphate from 7,8-dihydroneopterin triphosphate: step 4/4.</text>
</comment>
<dbReference type="Gene3D" id="3.30.70.560">
    <property type="entry name" value="7,8-Dihydro-6-hydroxymethylpterin-pyrophosphokinase HPPK"/>
    <property type="match status" value="1"/>
</dbReference>
<dbReference type="GO" id="GO:0016301">
    <property type="term" value="F:kinase activity"/>
    <property type="evidence" value="ECO:0007669"/>
    <property type="project" value="UniProtKB-KW"/>
</dbReference>
<comment type="similarity">
    <text evidence="2">Belongs to the HPPK family.</text>
</comment>
<organism evidence="14 15">
    <name type="scientific">Gimesia algae</name>
    <dbReference type="NCBI Taxonomy" id="2527971"/>
    <lineage>
        <taxon>Bacteria</taxon>
        <taxon>Pseudomonadati</taxon>
        <taxon>Planctomycetota</taxon>
        <taxon>Planctomycetia</taxon>
        <taxon>Planctomycetales</taxon>
        <taxon>Planctomycetaceae</taxon>
        <taxon>Gimesia</taxon>
    </lineage>
</organism>
<keyword evidence="9" id="KW-0289">Folate biosynthesis</keyword>
<dbReference type="AlphaFoldDB" id="A0A517VI73"/>
<evidence type="ECO:0000256" key="1">
    <source>
        <dbReference type="ARBA" id="ARBA00005051"/>
    </source>
</evidence>
<evidence type="ECO:0000256" key="3">
    <source>
        <dbReference type="ARBA" id="ARBA00013253"/>
    </source>
</evidence>
<dbReference type="InterPro" id="IPR035907">
    <property type="entry name" value="Hppk_sf"/>
</dbReference>
<dbReference type="Proteomes" id="UP000316855">
    <property type="component" value="Chromosome"/>
</dbReference>
<dbReference type="GO" id="GO:0046654">
    <property type="term" value="P:tetrahydrofolate biosynthetic process"/>
    <property type="evidence" value="ECO:0007669"/>
    <property type="project" value="UniProtKB-UniPathway"/>
</dbReference>
<keyword evidence="6" id="KW-0547">Nucleotide-binding</keyword>
<proteinExistence type="inferred from homology"/>
<dbReference type="CDD" id="cd00483">
    <property type="entry name" value="HPPK"/>
    <property type="match status" value="1"/>
</dbReference>
<dbReference type="GO" id="GO:0046656">
    <property type="term" value="P:folic acid biosynthetic process"/>
    <property type="evidence" value="ECO:0007669"/>
    <property type="project" value="UniProtKB-KW"/>
</dbReference>
<evidence type="ECO:0000256" key="11">
    <source>
        <dbReference type="ARBA" id="ARBA00029766"/>
    </source>
</evidence>
<evidence type="ECO:0000259" key="13">
    <source>
        <dbReference type="PROSITE" id="PS00794"/>
    </source>
</evidence>
<dbReference type="Pfam" id="PF01288">
    <property type="entry name" value="HPPK"/>
    <property type="match status" value="1"/>
</dbReference>
<keyword evidence="15" id="KW-1185">Reference proteome</keyword>
<dbReference type="GO" id="GO:0005524">
    <property type="term" value="F:ATP binding"/>
    <property type="evidence" value="ECO:0007669"/>
    <property type="project" value="UniProtKB-KW"/>
</dbReference>
<dbReference type="PANTHER" id="PTHR43071:SF1">
    <property type="entry name" value="2-AMINO-4-HYDROXY-6-HYDROXYMETHYLDIHYDROPTERIDINE PYROPHOSPHOKINASE"/>
    <property type="match status" value="1"/>
</dbReference>
<evidence type="ECO:0000256" key="9">
    <source>
        <dbReference type="ARBA" id="ARBA00022909"/>
    </source>
</evidence>
<reference evidence="14 15" key="1">
    <citation type="submission" date="2019-02" db="EMBL/GenBank/DDBJ databases">
        <title>Deep-cultivation of Planctomycetes and their phenomic and genomic characterization uncovers novel biology.</title>
        <authorList>
            <person name="Wiegand S."/>
            <person name="Jogler M."/>
            <person name="Boedeker C."/>
            <person name="Pinto D."/>
            <person name="Vollmers J."/>
            <person name="Rivas-Marin E."/>
            <person name="Kohn T."/>
            <person name="Peeters S.H."/>
            <person name="Heuer A."/>
            <person name="Rast P."/>
            <person name="Oberbeckmann S."/>
            <person name="Bunk B."/>
            <person name="Jeske O."/>
            <person name="Meyerdierks A."/>
            <person name="Storesund J.E."/>
            <person name="Kallscheuer N."/>
            <person name="Luecker S."/>
            <person name="Lage O.M."/>
            <person name="Pohl T."/>
            <person name="Merkel B.J."/>
            <person name="Hornburger P."/>
            <person name="Mueller R.-W."/>
            <person name="Bruemmer F."/>
            <person name="Labrenz M."/>
            <person name="Spormann A.M."/>
            <person name="Op den Camp H."/>
            <person name="Overmann J."/>
            <person name="Amann R."/>
            <person name="Jetten M.S.M."/>
            <person name="Mascher T."/>
            <person name="Medema M.H."/>
            <person name="Devos D.P."/>
            <person name="Kaster A.-K."/>
            <person name="Ovreas L."/>
            <person name="Rohde M."/>
            <person name="Galperin M.Y."/>
            <person name="Jogler C."/>
        </authorList>
    </citation>
    <scope>NUCLEOTIDE SEQUENCE [LARGE SCALE GENOMIC DNA]</scope>
    <source>
        <strain evidence="14 15">Pan161</strain>
    </source>
</reference>
<evidence type="ECO:0000256" key="7">
    <source>
        <dbReference type="ARBA" id="ARBA00022777"/>
    </source>
</evidence>
<sequence length="247" mass="27697">MPDCYIAMGGNQGPVRETFSLALEHLDQHPEISVIKTSQWIETAPVGDQTADPFLNGAAHLSATLSPESLLSVLQQLEADMGRIREVRWGARPLDLDLLLFDQLIIHTKDLVVPHPACWYRRFVLDPLAEIAADVIHPEKQITIQELRQRLLAKPFQFVLAGLPSEEAAILIKNLRQQYPEVQFSSWETQGSVAPTSQEPALIAWLGSPASPTKFEDLPLIPRLNLSEYQQNSERIVHVLQSALDFQ</sequence>
<evidence type="ECO:0000256" key="8">
    <source>
        <dbReference type="ARBA" id="ARBA00022840"/>
    </source>
</evidence>
<evidence type="ECO:0000256" key="10">
    <source>
        <dbReference type="ARBA" id="ARBA00029409"/>
    </source>
</evidence>
<feature type="domain" description="7,8-dihydro-6-hydroxymethylpterin-pyrophosphokinase" evidence="13">
    <location>
        <begin position="88"/>
        <end position="99"/>
    </location>
</feature>
<keyword evidence="5 14" id="KW-0808">Transferase</keyword>
<dbReference type="GO" id="GO:0003848">
    <property type="term" value="F:2-amino-4-hydroxy-6-hydroxymethyldihydropteridine diphosphokinase activity"/>
    <property type="evidence" value="ECO:0007669"/>
    <property type="project" value="UniProtKB-EC"/>
</dbReference>
<gene>
    <name evidence="14" type="primary">folK_2</name>
    <name evidence="14" type="ORF">Pan161_43560</name>
</gene>
<evidence type="ECO:0000313" key="15">
    <source>
        <dbReference type="Proteomes" id="UP000316855"/>
    </source>
</evidence>
<evidence type="ECO:0000256" key="2">
    <source>
        <dbReference type="ARBA" id="ARBA00005810"/>
    </source>
</evidence>
<dbReference type="NCBIfam" id="TIGR01498">
    <property type="entry name" value="folK"/>
    <property type="match status" value="1"/>
</dbReference>
<evidence type="ECO:0000256" key="5">
    <source>
        <dbReference type="ARBA" id="ARBA00022679"/>
    </source>
</evidence>
<comment type="function">
    <text evidence="10">Catalyzes the transfer of pyrophosphate from adenosine triphosphate (ATP) to 6-hydroxymethyl-7,8-dihydropterin, an enzymatic step in folate biosynthesis pathway.</text>
</comment>
<dbReference type="PROSITE" id="PS00794">
    <property type="entry name" value="HPPK"/>
    <property type="match status" value="1"/>
</dbReference>
<evidence type="ECO:0000256" key="6">
    <source>
        <dbReference type="ARBA" id="ARBA00022741"/>
    </source>
</evidence>
<dbReference type="SUPFAM" id="SSF55083">
    <property type="entry name" value="6-hydroxymethyl-7,8-dihydropterin pyrophosphokinase, HPPK"/>
    <property type="match status" value="1"/>
</dbReference>
<dbReference type="OrthoDB" id="9808041at2"/>